<dbReference type="Gene3D" id="2.60.120.1440">
    <property type="match status" value="1"/>
</dbReference>
<organism evidence="4 5">
    <name type="scientific">Chitinophaga ginsengisegetis</name>
    <dbReference type="NCBI Taxonomy" id="393003"/>
    <lineage>
        <taxon>Bacteria</taxon>
        <taxon>Pseudomonadati</taxon>
        <taxon>Bacteroidota</taxon>
        <taxon>Chitinophagia</taxon>
        <taxon>Chitinophagales</taxon>
        <taxon>Chitinophagaceae</taxon>
        <taxon>Chitinophaga</taxon>
    </lineage>
</organism>
<keyword evidence="5" id="KW-1185">Reference proteome</keyword>
<evidence type="ECO:0000259" key="3">
    <source>
        <dbReference type="Pfam" id="PF16344"/>
    </source>
</evidence>
<dbReference type="Gene3D" id="3.55.50.30">
    <property type="match status" value="1"/>
</dbReference>
<dbReference type="PANTHER" id="PTHR30273">
    <property type="entry name" value="PERIPLASMIC SIGNAL SENSOR AND SIGMA FACTOR ACTIVATOR FECR-RELATED"/>
    <property type="match status" value="1"/>
</dbReference>
<evidence type="ECO:0000313" key="5">
    <source>
        <dbReference type="Proteomes" id="UP000190166"/>
    </source>
</evidence>
<feature type="domain" description="Protein FecR C-terminal" evidence="3">
    <location>
        <begin position="317"/>
        <end position="383"/>
    </location>
</feature>
<keyword evidence="1" id="KW-0812">Transmembrane</keyword>
<sequence>MQRARWEYLLNRFYNQTAPPEEKAELMAALREGEPDEAILDELMARHTTDITLPAAAADELYQQILAQLPAATPPVKQMFARKWWWAAAAGLFLLGSTAYFLRDHSRPPAPQFAKKTDVPPGTNKAVLTLADGTQVVLDSSGKQLIQQGNTAISQNAGELKYDVKAAGSEVSYNVLTTPRGGQFRLVLPDNSAVWLNAASSIRYPTAFTGKERLVTVTGEAYFEVAPMPGQPFRVSLPAGVSVEVLGTHFNVNAYTEESSIQTTLTDGRVQVVKGSDKILLQPGQQVQANPRAAGVVIKSLTPAALSQVIAWKNGIFDFEKMDLEEVLRQVSRWYDVEVIYKGPVPHRIFGGQLSRNLHLSDIVEVMRMMKVNVHIEEGKRLVVQSQ</sequence>
<dbReference type="PANTHER" id="PTHR30273:SF2">
    <property type="entry name" value="PROTEIN FECR"/>
    <property type="match status" value="1"/>
</dbReference>
<dbReference type="RefSeq" id="WP_079467662.1">
    <property type="nucleotide sequence ID" value="NZ_FUZZ01000001.1"/>
</dbReference>
<dbReference type="InterPro" id="IPR032508">
    <property type="entry name" value="FecR_C"/>
</dbReference>
<keyword evidence="1" id="KW-0472">Membrane</keyword>
<evidence type="ECO:0000313" key="4">
    <source>
        <dbReference type="EMBL" id="SKC95266.1"/>
    </source>
</evidence>
<protein>
    <submittedName>
        <fullName evidence="4">FecR family protein</fullName>
    </submittedName>
</protein>
<gene>
    <name evidence="4" type="ORF">SAMN05660461_0315</name>
</gene>
<dbReference type="Pfam" id="PF04773">
    <property type="entry name" value="FecR"/>
    <property type="match status" value="1"/>
</dbReference>
<dbReference type="GO" id="GO:0016989">
    <property type="term" value="F:sigma factor antagonist activity"/>
    <property type="evidence" value="ECO:0007669"/>
    <property type="project" value="TreeGrafter"/>
</dbReference>
<name>A0A1T5N478_9BACT</name>
<proteinExistence type="predicted"/>
<reference evidence="4 5" key="1">
    <citation type="submission" date="2017-02" db="EMBL/GenBank/DDBJ databases">
        <authorList>
            <person name="Peterson S.W."/>
        </authorList>
    </citation>
    <scope>NUCLEOTIDE SEQUENCE [LARGE SCALE GENOMIC DNA]</scope>
    <source>
        <strain evidence="4 5">DSM 18108</strain>
    </source>
</reference>
<evidence type="ECO:0000256" key="1">
    <source>
        <dbReference type="SAM" id="Phobius"/>
    </source>
</evidence>
<accession>A0A1T5N478</accession>
<feature type="domain" description="FecR protein" evidence="2">
    <location>
        <begin position="175"/>
        <end position="271"/>
    </location>
</feature>
<dbReference type="STRING" id="393003.SAMN05660461_0315"/>
<evidence type="ECO:0000259" key="2">
    <source>
        <dbReference type="Pfam" id="PF04773"/>
    </source>
</evidence>
<dbReference type="Pfam" id="PF16344">
    <property type="entry name" value="FecR_C"/>
    <property type="match status" value="1"/>
</dbReference>
<dbReference type="InterPro" id="IPR006860">
    <property type="entry name" value="FecR"/>
</dbReference>
<dbReference type="Proteomes" id="UP000190166">
    <property type="component" value="Unassembled WGS sequence"/>
</dbReference>
<keyword evidence="1" id="KW-1133">Transmembrane helix</keyword>
<feature type="transmembrane region" description="Helical" evidence="1">
    <location>
        <begin position="84"/>
        <end position="102"/>
    </location>
</feature>
<dbReference type="EMBL" id="FUZZ01000001">
    <property type="protein sequence ID" value="SKC95266.1"/>
    <property type="molecule type" value="Genomic_DNA"/>
</dbReference>
<dbReference type="AlphaFoldDB" id="A0A1T5N478"/>
<dbReference type="InterPro" id="IPR012373">
    <property type="entry name" value="Ferrdict_sens_TM"/>
</dbReference>